<evidence type="ECO:0000256" key="4">
    <source>
        <dbReference type="ARBA" id="ARBA00004752"/>
    </source>
</evidence>
<comment type="function">
    <text evidence="2 16">Cell wall formation.</text>
</comment>
<evidence type="ECO:0000256" key="12">
    <source>
        <dbReference type="ARBA" id="ARBA00023002"/>
    </source>
</evidence>
<dbReference type="GO" id="GO:0008762">
    <property type="term" value="F:UDP-N-acetylmuramate dehydrogenase activity"/>
    <property type="evidence" value="ECO:0007669"/>
    <property type="project" value="UniProtKB-UniRule"/>
</dbReference>
<reference evidence="18" key="1">
    <citation type="journal article" date="2020" name="Appl. Environ. Microbiol.">
        <title>Medium-Chain Fatty Acid Synthesis by 'Candidatus Weimeria bifida' gen. nov., sp. nov., and 'Candidatus Pseudoramibacter fermentans' sp. nov.</title>
        <authorList>
            <person name="Scarborough M.J."/>
            <person name="Myers K.S."/>
            <person name="Donohue T.J."/>
            <person name="Noguera D.R."/>
        </authorList>
    </citation>
    <scope>NUCLEOTIDE SEQUENCE</scope>
    <source>
        <strain evidence="18">EUB1.1</strain>
    </source>
</reference>
<keyword evidence="9 16" id="KW-0521">NADP</keyword>
<dbReference type="SUPFAM" id="SSF56176">
    <property type="entry name" value="FAD-binding/transporter-associated domain-like"/>
    <property type="match status" value="1"/>
</dbReference>
<evidence type="ECO:0000256" key="5">
    <source>
        <dbReference type="ARBA" id="ARBA00022490"/>
    </source>
</evidence>
<dbReference type="InterPro" id="IPR036318">
    <property type="entry name" value="FAD-bd_PCMH-like_sf"/>
</dbReference>
<keyword evidence="14 16" id="KW-0961">Cell wall biogenesis/degradation</keyword>
<dbReference type="Proteomes" id="UP000473648">
    <property type="component" value="Unassembled WGS sequence"/>
</dbReference>
<accession>A0A6L5GSA3</accession>
<feature type="active site" evidence="16">
    <location>
        <position position="300"/>
    </location>
</feature>
<keyword evidence="7 16" id="KW-0285">Flavoprotein</keyword>
<dbReference type="InterPro" id="IPR036635">
    <property type="entry name" value="MurB_C_sf"/>
</dbReference>
<dbReference type="EC" id="1.3.1.98" evidence="16"/>
<dbReference type="Gene3D" id="3.90.78.10">
    <property type="entry name" value="UDP-N-acetylenolpyruvoylglucosamine reductase, C-terminal domain"/>
    <property type="match status" value="1"/>
</dbReference>
<keyword evidence="10 16" id="KW-0133">Cell shape</keyword>
<dbReference type="Pfam" id="PF02873">
    <property type="entry name" value="MurB_C"/>
    <property type="match status" value="1"/>
</dbReference>
<dbReference type="HAMAP" id="MF_00037">
    <property type="entry name" value="MurB"/>
    <property type="match status" value="1"/>
</dbReference>
<organism evidence="18 19">
    <name type="scientific">Candidatus Pseudoramibacter fermentans</name>
    <dbReference type="NCBI Taxonomy" id="2594427"/>
    <lineage>
        <taxon>Bacteria</taxon>
        <taxon>Bacillati</taxon>
        <taxon>Bacillota</taxon>
        <taxon>Clostridia</taxon>
        <taxon>Eubacteriales</taxon>
        <taxon>Eubacteriaceae</taxon>
        <taxon>Pseudoramibacter</taxon>
    </lineage>
</organism>
<dbReference type="GO" id="GO:0071555">
    <property type="term" value="P:cell wall organization"/>
    <property type="evidence" value="ECO:0007669"/>
    <property type="project" value="UniProtKB-KW"/>
</dbReference>
<dbReference type="GO" id="GO:0008360">
    <property type="term" value="P:regulation of cell shape"/>
    <property type="evidence" value="ECO:0007669"/>
    <property type="project" value="UniProtKB-KW"/>
</dbReference>
<comment type="pathway">
    <text evidence="4 16">Cell wall biogenesis; peptidoglycan biosynthesis.</text>
</comment>
<feature type="domain" description="FAD-binding PCMH-type" evidence="17">
    <location>
        <begin position="36"/>
        <end position="201"/>
    </location>
</feature>
<evidence type="ECO:0000259" key="17">
    <source>
        <dbReference type="PROSITE" id="PS51387"/>
    </source>
</evidence>
<evidence type="ECO:0000256" key="8">
    <source>
        <dbReference type="ARBA" id="ARBA00022827"/>
    </source>
</evidence>
<evidence type="ECO:0000256" key="6">
    <source>
        <dbReference type="ARBA" id="ARBA00022618"/>
    </source>
</evidence>
<dbReference type="Gene3D" id="3.30.465.10">
    <property type="match status" value="1"/>
</dbReference>
<dbReference type="NCBIfam" id="TIGR00179">
    <property type="entry name" value="murB"/>
    <property type="match status" value="1"/>
</dbReference>
<feature type="active site" description="Proton donor" evidence="16">
    <location>
        <position position="230"/>
    </location>
</feature>
<sequence length="312" mass="33672">MKYKLDKNEIKNKLLEIVSSDQLLIDSLMRDHTTFRIGGPADFIVFPESEEQLADISAFCKSNDIPVFLMGNGSNLLVRDGGFRGVMINTRQMNTVVTEGTRVTAQAGASLRAVAQEALAHSLSGFEFASGIPGTIGGAAIMNAGAYGGEMKDVVAKVHLMTADGRFETVDGADCHFGYRQSRMRDAGEIVTAVELTLTPGNADAIRAKMKELNQRRRDKQPLNYPSAGSTFKRPEGYFAGKLIQDAGLKGYQVGGAEVSQKHSGFVINADNATAADVLQLIGDVQHKVKAQFGVDLEPEVITIGEDTRDEN</sequence>
<dbReference type="GO" id="GO:0071949">
    <property type="term" value="F:FAD binding"/>
    <property type="evidence" value="ECO:0007669"/>
    <property type="project" value="InterPro"/>
</dbReference>
<dbReference type="GO" id="GO:0051301">
    <property type="term" value="P:cell division"/>
    <property type="evidence" value="ECO:0007669"/>
    <property type="project" value="UniProtKB-KW"/>
</dbReference>
<dbReference type="Gene3D" id="3.30.43.10">
    <property type="entry name" value="Uridine Diphospho-n-acetylenolpyruvylglucosamine Reductase, domain 2"/>
    <property type="match status" value="1"/>
</dbReference>
<dbReference type="NCBIfam" id="NF010480">
    <property type="entry name" value="PRK13905.1"/>
    <property type="match status" value="1"/>
</dbReference>
<evidence type="ECO:0000256" key="15">
    <source>
        <dbReference type="ARBA" id="ARBA00048914"/>
    </source>
</evidence>
<dbReference type="InterPro" id="IPR016166">
    <property type="entry name" value="FAD-bd_PCMH"/>
</dbReference>
<feature type="active site" evidence="16">
    <location>
        <position position="180"/>
    </location>
</feature>
<evidence type="ECO:0000256" key="14">
    <source>
        <dbReference type="ARBA" id="ARBA00023316"/>
    </source>
</evidence>
<keyword evidence="5 16" id="KW-0963">Cytoplasm</keyword>
<dbReference type="InterPro" id="IPR016169">
    <property type="entry name" value="FAD-bd_PCMH_sub2"/>
</dbReference>
<dbReference type="PROSITE" id="PS51387">
    <property type="entry name" value="FAD_PCMH"/>
    <property type="match status" value="1"/>
</dbReference>
<proteinExistence type="inferred from homology"/>
<dbReference type="AlphaFoldDB" id="A0A6L5GSA3"/>
<dbReference type="Pfam" id="PF01565">
    <property type="entry name" value="FAD_binding_4"/>
    <property type="match status" value="1"/>
</dbReference>
<keyword evidence="19" id="KW-1185">Reference proteome</keyword>
<dbReference type="InterPro" id="IPR016167">
    <property type="entry name" value="FAD-bd_PCMH_sub1"/>
</dbReference>
<dbReference type="PANTHER" id="PTHR21071:SF4">
    <property type="entry name" value="UDP-N-ACETYLENOLPYRUVOYLGLUCOSAMINE REDUCTASE"/>
    <property type="match status" value="1"/>
</dbReference>
<evidence type="ECO:0000256" key="2">
    <source>
        <dbReference type="ARBA" id="ARBA00003921"/>
    </source>
</evidence>
<keyword evidence="11 16" id="KW-0573">Peptidoglycan synthesis</keyword>
<dbReference type="GO" id="GO:0009252">
    <property type="term" value="P:peptidoglycan biosynthetic process"/>
    <property type="evidence" value="ECO:0007669"/>
    <property type="project" value="UniProtKB-UniRule"/>
</dbReference>
<dbReference type="EMBL" id="VOGB01000005">
    <property type="protein sequence ID" value="MQM73151.1"/>
    <property type="molecule type" value="Genomic_DNA"/>
</dbReference>
<comment type="subcellular location">
    <subcellularLocation>
        <location evidence="3 16">Cytoplasm</location>
    </subcellularLocation>
</comment>
<evidence type="ECO:0000313" key="18">
    <source>
        <dbReference type="EMBL" id="MQM73151.1"/>
    </source>
</evidence>
<comment type="caution">
    <text evidence="18">The sequence shown here is derived from an EMBL/GenBank/DDBJ whole genome shotgun (WGS) entry which is preliminary data.</text>
</comment>
<dbReference type="SUPFAM" id="SSF56194">
    <property type="entry name" value="Uridine diphospho-N-Acetylenolpyruvylglucosamine reductase, MurB, C-terminal domain"/>
    <property type="match status" value="1"/>
</dbReference>
<evidence type="ECO:0000256" key="11">
    <source>
        <dbReference type="ARBA" id="ARBA00022984"/>
    </source>
</evidence>
<evidence type="ECO:0000256" key="13">
    <source>
        <dbReference type="ARBA" id="ARBA00023306"/>
    </source>
</evidence>
<comment type="catalytic activity">
    <reaction evidence="15 16">
        <text>UDP-N-acetyl-alpha-D-muramate + NADP(+) = UDP-N-acetyl-3-O-(1-carboxyvinyl)-alpha-D-glucosamine + NADPH + H(+)</text>
        <dbReference type="Rhea" id="RHEA:12248"/>
        <dbReference type="ChEBI" id="CHEBI:15378"/>
        <dbReference type="ChEBI" id="CHEBI:57783"/>
        <dbReference type="ChEBI" id="CHEBI:58349"/>
        <dbReference type="ChEBI" id="CHEBI:68483"/>
        <dbReference type="ChEBI" id="CHEBI:70757"/>
        <dbReference type="EC" id="1.3.1.98"/>
    </reaction>
</comment>
<dbReference type="PANTHER" id="PTHR21071">
    <property type="entry name" value="UDP-N-ACETYLENOLPYRUVOYLGLUCOSAMINE REDUCTASE"/>
    <property type="match status" value="1"/>
</dbReference>
<dbReference type="GO" id="GO:0005829">
    <property type="term" value="C:cytosol"/>
    <property type="evidence" value="ECO:0007669"/>
    <property type="project" value="TreeGrafter"/>
</dbReference>
<evidence type="ECO:0000256" key="3">
    <source>
        <dbReference type="ARBA" id="ARBA00004496"/>
    </source>
</evidence>
<dbReference type="InterPro" id="IPR006094">
    <property type="entry name" value="Oxid_FAD_bind_N"/>
</dbReference>
<dbReference type="UniPathway" id="UPA00219"/>
<keyword evidence="13 16" id="KW-0131">Cell cycle</keyword>
<name>A0A6L5GSA3_9FIRM</name>
<gene>
    <name evidence="16 18" type="primary">murB</name>
    <name evidence="18" type="ORF">FRC53_07055</name>
</gene>
<protein>
    <recommendedName>
        <fullName evidence="16">UDP-N-acetylenolpyruvoylglucosamine reductase</fullName>
        <ecNumber evidence="16">1.3.1.98</ecNumber>
    </recommendedName>
    <alternativeName>
        <fullName evidence="16">UDP-N-acetylmuramate dehydrogenase</fullName>
    </alternativeName>
</protein>
<evidence type="ECO:0000256" key="16">
    <source>
        <dbReference type="HAMAP-Rule" id="MF_00037"/>
    </source>
</evidence>
<dbReference type="InterPro" id="IPR011601">
    <property type="entry name" value="MurB_C"/>
</dbReference>
<keyword evidence="8 16" id="KW-0274">FAD</keyword>
<evidence type="ECO:0000256" key="7">
    <source>
        <dbReference type="ARBA" id="ARBA00022630"/>
    </source>
</evidence>
<dbReference type="InterPro" id="IPR003170">
    <property type="entry name" value="MurB"/>
</dbReference>
<evidence type="ECO:0000256" key="10">
    <source>
        <dbReference type="ARBA" id="ARBA00022960"/>
    </source>
</evidence>
<evidence type="ECO:0000256" key="9">
    <source>
        <dbReference type="ARBA" id="ARBA00022857"/>
    </source>
</evidence>
<keyword evidence="12 16" id="KW-0560">Oxidoreductase</keyword>
<evidence type="ECO:0000256" key="1">
    <source>
        <dbReference type="ARBA" id="ARBA00001974"/>
    </source>
</evidence>
<comment type="cofactor">
    <cofactor evidence="1 16">
        <name>FAD</name>
        <dbReference type="ChEBI" id="CHEBI:57692"/>
    </cofactor>
</comment>
<evidence type="ECO:0000313" key="19">
    <source>
        <dbReference type="Proteomes" id="UP000473648"/>
    </source>
</evidence>
<comment type="similarity">
    <text evidence="16">Belongs to the MurB family.</text>
</comment>
<keyword evidence="6 16" id="KW-0132">Cell division</keyword>